<evidence type="ECO:0000313" key="2">
    <source>
        <dbReference type="EMBL" id="OLQ07105.1"/>
    </source>
</evidence>
<reference evidence="2 3" key="1">
    <citation type="submission" date="2016-02" db="EMBL/GenBank/DDBJ databases">
        <title>Genome analysis of coral dinoflagellate symbionts highlights evolutionary adaptations to a symbiotic lifestyle.</title>
        <authorList>
            <person name="Aranda M."/>
            <person name="Li Y."/>
            <person name="Liew Y.J."/>
            <person name="Baumgarten S."/>
            <person name="Simakov O."/>
            <person name="Wilson M."/>
            <person name="Piel J."/>
            <person name="Ashoor H."/>
            <person name="Bougouffa S."/>
            <person name="Bajic V.B."/>
            <person name="Ryu T."/>
            <person name="Ravasi T."/>
            <person name="Bayer T."/>
            <person name="Micklem G."/>
            <person name="Kim H."/>
            <person name="Bhak J."/>
            <person name="Lajeunesse T.C."/>
            <person name="Voolstra C.R."/>
        </authorList>
    </citation>
    <scope>NUCLEOTIDE SEQUENCE [LARGE SCALE GENOMIC DNA]</scope>
    <source>
        <strain evidence="2 3">CCMP2467</strain>
    </source>
</reference>
<comment type="caution">
    <text evidence="2">The sequence shown here is derived from an EMBL/GenBank/DDBJ whole genome shotgun (WGS) entry which is preliminary data.</text>
</comment>
<dbReference type="Proteomes" id="UP000186817">
    <property type="component" value="Unassembled WGS sequence"/>
</dbReference>
<evidence type="ECO:0000256" key="1">
    <source>
        <dbReference type="SAM" id="MobiDB-lite"/>
    </source>
</evidence>
<feature type="compositionally biased region" description="Polar residues" evidence="1">
    <location>
        <begin position="11"/>
        <end position="27"/>
    </location>
</feature>
<gene>
    <name evidence="2" type="ORF">AK812_SmicGene49139</name>
</gene>
<dbReference type="EMBL" id="LSRX01000147">
    <property type="protein sequence ID" value="OLQ07105.1"/>
    <property type="molecule type" value="Genomic_DNA"/>
</dbReference>
<feature type="region of interest" description="Disordered" evidence="1">
    <location>
        <begin position="1"/>
        <end position="44"/>
    </location>
</feature>
<accession>A0A1Q9EI54</accession>
<keyword evidence="3" id="KW-1185">Reference proteome</keyword>
<protein>
    <submittedName>
        <fullName evidence="2">Uncharacterized protein</fullName>
    </submittedName>
</protein>
<dbReference type="AlphaFoldDB" id="A0A1Q9EI54"/>
<evidence type="ECO:0000313" key="3">
    <source>
        <dbReference type="Proteomes" id="UP000186817"/>
    </source>
</evidence>
<name>A0A1Q9EI54_SYMMI</name>
<sequence>MLFAYGGPASRTESTGPSAFQAPSSSKSPDERHSNETPCDSATQLTRRCQVAMNPDSQGWDRIGTKSETLPVKNPATRLHDFSLHAGRQRRKPAVVEVHVHTRNWQQARIVGAAGCLDCLVDDHSCWNGRPGQE</sequence>
<proteinExistence type="predicted"/>
<organism evidence="2 3">
    <name type="scientific">Symbiodinium microadriaticum</name>
    <name type="common">Dinoflagellate</name>
    <name type="synonym">Zooxanthella microadriatica</name>
    <dbReference type="NCBI Taxonomy" id="2951"/>
    <lineage>
        <taxon>Eukaryota</taxon>
        <taxon>Sar</taxon>
        <taxon>Alveolata</taxon>
        <taxon>Dinophyceae</taxon>
        <taxon>Suessiales</taxon>
        <taxon>Symbiodiniaceae</taxon>
        <taxon>Symbiodinium</taxon>
    </lineage>
</organism>